<keyword evidence="3 10" id="KW-0493">Microtubule</keyword>
<comment type="similarity">
    <text evidence="9 10">Belongs to the TRAFAC class myosin-kinesin ATPase superfamily. Kinesin family.</text>
</comment>
<keyword evidence="5 9" id="KW-0067">ATP-binding</keyword>
<evidence type="ECO:0000256" key="11">
    <source>
        <dbReference type="SAM" id="Coils"/>
    </source>
</evidence>
<feature type="domain" description="EF-hand" evidence="14">
    <location>
        <begin position="566"/>
        <end position="601"/>
    </location>
</feature>
<dbReference type="SMART" id="SM00129">
    <property type="entry name" value="KISc"/>
    <property type="match status" value="1"/>
</dbReference>
<evidence type="ECO:0000256" key="10">
    <source>
        <dbReference type="RuleBase" id="RU000394"/>
    </source>
</evidence>
<evidence type="ECO:0000313" key="16">
    <source>
        <dbReference type="Proteomes" id="UP001448207"/>
    </source>
</evidence>
<evidence type="ECO:0000256" key="5">
    <source>
        <dbReference type="ARBA" id="ARBA00022840"/>
    </source>
</evidence>
<dbReference type="PANTHER" id="PTHR47969:SF15">
    <property type="entry name" value="CHROMOSOME-ASSOCIATED KINESIN KIF4A-RELATED"/>
    <property type="match status" value="1"/>
</dbReference>
<evidence type="ECO:0000256" key="8">
    <source>
        <dbReference type="ARBA" id="ARBA00023212"/>
    </source>
</evidence>
<organism evidence="15 16">
    <name type="scientific">Phycomyces blakesleeanus</name>
    <dbReference type="NCBI Taxonomy" id="4837"/>
    <lineage>
        <taxon>Eukaryota</taxon>
        <taxon>Fungi</taxon>
        <taxon>Fungi incertae sedis</taxon>
        <taxon>Mucoromycota</taxon>
        <taxon>Mucoromycotina</taxon>
        <taxon>Mucoromycetes</taxon>
        <taxon>Mucorales</taxon>
        <taxon>Phycomycetaceae</taxon>
        <taxon>Phycomyces</taxon>
    </lineage>
</organism>
<evidence type="ECO:0000256" key="12">
    <source>
        <dbReference type="SAM" id="MobiDB-lite"/>
    </source>
</evidence>
<evidence type="ECO:0000313" key="15">
    <source>
        <dbReference type="EMBL" id="KAL0088819.1"/>
    </source>
</evidence>
<dbReference type="PROSITE" id="PS50067">
    <property type="entry name" value="KINESIN_MOTOR_2"/>
    <property type="match status" value="1"/>
</dbReference>
<dbReference type="InterPro" id="IPR001752">
    <property type="entry name" value="Kinesin_motor_dom"/>
</dbReference>
<dbReference type="CDD" id="cd01369">
    <property type="entry name" value="KISc_KHC_KIF5"/>
    <property type="match status" value="1"/>
</dbReference>
<dbReference type="InterPro" id="IPR027640">
    <property type="entry name" value="Kinesin-like_fam"/>
</dbReference>
<keyword evidence="16" id="KW-1185">Reference proteome</keyword>
<evidence type="ECO:0000256" key="9">
    <source>
        <dbReference type="PROSITE-ProRule" id="PRU00283"/>
    </source>
</evidence>
<dbReference type="PRINTS" id="PR00380">
    <property type="entry name" value="KINESINHEAVY"/>
</dbReference>
<dbReference type="SUPFAM" id="SSF52540">
    <property type="entry name" value="P-loop containing nucleoside triphosphate hydrolases"/>
    <property type="match status" value="1"/>
</dbReference>
<dbReference type="PROSITE" id="PS00411">
    <property type="entry name" value="KINESIN_MOTOR_1"/>
    <property type="match status" value="1"/>
</dbReference>
<dbReference type="InterPro" id="IPR059182">
    <property type="entry name" value="Khc_C"/>
</dbReference>
<keyword evidence="2" id="KW-0963">Cytoplasm</keyword>
<comment type="subcellular location">
    <subcellularLocation>
        <location evidence="1">Cytoplasm</location>
        <location evidence="1">Cytoskeleton</location>
    </subcellularLocation>
</comment>
<dbReference type="Gene3D" id="3.40.850.10">
    <property type="entry name" value="Kinesin motor domain"/>
    <property type="match status" value="1"/>
</dbReference>
<keyword evidence="4 9" id="KW-0547">Nucleotide-binding</keyword>
<evidence type="ECO:0000256" key="7">
    <source>
        <dbReference type="ARBA" id="ARBA00023175"/>
    </source>
</evidence>
<keyword evidence="7 9" id="KW-0505">Motor protein</keyword>
<gene>
    <name evidence="15" type="ORF">J3Q64DRAFT_1808922</name>
</gene>
<name>A0ABR3B331_PHYBL</name>
<evidence type="ECO:0000256" key="2">
    <source>
        <dbReference type="ARBA" id="ARBA00022490"/>
    </source>
</evidence>
<dbReference type="CDD" id="cd23649">
    <property type="entry name" value="Khc_CBD_cc"/>
    <property type="match status" value="1"/>
</dbReference>
<feature type="domain" description="Kinesin motor" evidence="13">
    <location>
        <begin position="5"/>
        <end position="329"/>
    </location>
</feature>
<evidence type="ECO:0000256" key="4">
    <source>
        <dbReference type="ARBA" id="ARBA00022741"/>
    </source>
</evidence>
<feature type="coiled-coil region" evidence="11">
    <location>
        <begin position="430"/>
        <end position="534"/>
    </location>
</feature>
<evidence type="ECO:0000256" key="3">
    <source>
        <dbReference type="ARBA" id="ARBA00022701"/>
    </source>
</evidence>
<accession>A0ABR3B331</accession>
<keyword evidence="8" id="KW-0206">Cytoskeleton</keyword>
<sequence length="918" mass="103028">MSGNNIKVVCRFRPQNSIENREGGVPIIEIDDEGTAVHMKGKETQGTFAFDKVFGMNTPQKDVFDYSIRTIVDDVTAGYNGTVFAYGQTGSGKTFTMMGADIDNENTKGIIPRIVEQIFDSILDGPSNFEFTVKVSYMEIYMEKVRDLLAPTNDNLPIHEDKAKGVYVKGLLEVYVGSSEEVYEVMRRGSNNRVVAYTNMNAESSRSHSIVVVTITQKNLDTGAAKSGKLYLVDLAGSEKVGKTGASGQTLEEAKKINKSLTALGMVINALTDGKSSHVPYRDSKLTRILQESLGGNSRTTLIINCSPSSYNEAETLGTLRFGMRAKSIKNKAKVNADLSPAELKALLKKVKSDTVTFQTYIAALEGEVSIWRTGGTVPEDKWVTMEKIAKGDFKALPPTAGFKSPVGGVGQDDSSRPQTPAVVLEKDEKDELMRRENELMDLISEKETELANRERLLEALREEANDYREQAETTTKENQRINSDLSELKTEFRKISYECKENAITVDSLKEANQDLMNELDELKKSLADVKSAHKDNVNGEKERKKAEMMAEMMSGFDASGEINEKKRQIRDAIIKLDGEGSGSLSIEDLVSLRRDLEDSKVLLEQHSKTINILTSDKEVLDKKKAELDHKFGTLEKEYEELLDKTIAEEEAQSNLESEYATKKETQQKEIDELKHELDRKNDHHQKLSSAMNDLKSANDQLQTALSGQPHPTQGREISEREKELDRMRKIMASQLGEFEAMKKALMRDLQARCEKVVELEMSLDETREQYNSVLKASNNKAQQKKMAFLERNLEQLTNVQKQLVEQNGSLKKEVALAERKLISRNERIQSLETLLKDAQEKLVSQNDKFESQLKAVRDRLELARTQKSQNTMSVNFSRIVKPLRGRGNAVNAAEDTENVTSPATDRRSTWALFNSR</sequence>
<feature type="binding site" evidence="9">
    <location>
        <begin position="87"/>
        <end position="94"/>
    </location>
    <ligand>
        <name>ATP</name>
        <dbReference type="ChEBI" id="CHEBI:30616"/>
    </ligand>
</feature>
<comment type="caution">
    <text evidence="15">The sequence shown here is derived from an EMBL/GenBank/DDBJ whole genome shotgun (WGS) entry which is preliminary data.</text>
</comment>
<dbReference type="PANTHER" id="PTHR47969">
    <property type="entry name" value="CHROMOSOME-ASSOCIATED KINESIN KIF4A-RELATED"/>
    <property type="match status" value="1"/>
</dbReference>
<evidence type="ECO:0000259" key="13">
    <source>
        <dbReference type="PROSITE" id="PS50067"/>
    </source>
</evidence>
<reference evidence="15 16" key="1">
    <citation type="submission" date="2024-04" db="EMBL/GenBank/DDBJ databases">
        <title>Symmetric and asymmetric DNA N6-adenine methylation regulates different biological responses in Mucorales.</title>
        <authorList>
            <consortium name="Lawrence Berkeley National Laboratory"/>
            <person name="Lax C."/>
            <person name="Mondo S.J."/>
            <person name="Osorio-Concepcion M."/>
            <person name="Muszewska A."/>
            <person name="Corrochano-Luque M."/>
            <person name="Gutierrez G."/>
            <person name="Riley R."/>
            <person name="Lipzen A."/>
            <person name="Guo J."/>
            <person name="Hundley H."/>
            <person name="Amirebrahimi M."/>
            <person name="Ng V."/>
            <person name="Lorenzo-Gutierrez D."/>
            <person name="Binder U."/>
            <person name="Yang J."/>
            <person name="Song Y."/>
            <person name="Canovas D."/>
            <person name="Navarro E."/>
            <person name="Freitag M."/>
            <person name="Gabaldon T."/>
            <person name="Grigoriev I.V."/>
            <person name="Corrochano L.M."/>
            <person name="Nicolas F.E."/>
            <person name="Garre V."/>
        </authorList>
    </citation>
    <scope>NUCLEOTIDE SEQUENCE [LARGE SCALE GENOMIC DNA]</scope>
    <source>
        <strain evidence="15 16">L51</strain>
    </source>
</reference>
<evidence type="ECO:0000256" key="6">
    <source>
        <dbReference type="ARBA" id="ARBA00023054"/>
    </source>
</evidence>
<dbReference type="Pfam" id="PF00225">
    <property type="entry name" value="Kinesin"/>
    <property type="match status" value="1"/>
</dbReference>
<dbReference type="InterPro" id="IPR027417">
    <property type="entry name" value="P-loop_NTPase"/>
</dbReference>
<dbReference type="PROSITE" id="PS50222">
    <property type="entry name" value="EF_HAND_2"/>
    <property type="match status" value="1"/>
</dbReference>
<protein>
    <recommendedName>
        <fullName evidence="10">Kinesin-like protein</fullName>
    </recommendedName>
</protein>
<evidence type="ECO:0000256" key="1">
    <source>
        <dbReference type="ARBA" id="ARBA00004245"/>
    </source>
</evidence>
<feature type="coiled-coil region" evidence="11">
    <location>
        <begin position="626"/>
        <end position="706"/>
    </location>
</feature>
<evidence type="ECO:0000259" key="14">
    <source>
        <dbReference type="PROSITE" id="PS50222"/>
    </source>
</evidence>
<dbReference type="InterPro" id="IPR019821">
    <property type="entry name" value="Kinesin_motor_CS"/>
</dbReference>
<dbReference type="InterPro" id="IPR002048">
    <property type="entry name" value="EF_hand_dom"/>
</dbReference>
<proteinExistence type="inferred from homology"/>
<keyword evidence="6 11" id="KW-0175">Coiled coil</keyword>
<feature type="coiled-coil region" evidence="11">
    <location>
        <begin position="781"/>
        <end position="868"/>
    </location>
</feature>
<dbReference type="Proteomes" id="UP001448207">
    <property type="component" value="Unassembled WGS sequence"/>
</dbReference>
<dbReference type="InterPro" id="IPR036961">
    <property type="entry name" value="Kinesin_motor_dom_sf"/>
</dbReference>
<dbReference type="EMBL" id="JBCLYO010000005">
    <property type="protein sequence ID" value="KAL0088819.1"/>
    <property type="molecule type" value="Genomic_DNA"/>
</dbReference>
<feature type="region of interest" description="Disordered" evidence="12">
    <location>
        <begin position="895"/>
        <end position="918"/>
    </location>
</feature>